<proteinExistence type="predicted"/>
<organism evidence="2 3">
    <name type="scientific">Yersinia nurmii</name>
    <dbReference type="NCBI Taxonomy" id="685706"/>
    <lineage>
        <taxon>Bacteria</taxon>
        <taxon>Pseudomonadati</taxon>
        <taxon>Pseudomonadota</taxon>
        <taxon>Gammaproteobacteria</taxon>
        <taxon>Enterobacterales</taxon>
        <taxon>Yersiniaceae</taxon>
        <taxon>Yersinia</taxon>
    </lineage>
</organism>
<feature type="region of interest" description="Disordered" evidence="1">
    <location>
        <begin position="40"/>
        <end position="68"/>
    </location>
</feature>
<comment type="caution">
    <text evidence="2">The sequence shown here is derived from an EMBL/GenBank/DDBJ whole genome shotgun (WGS) entry which is preliminary data.</text>
</comment>
<sequence>MLHPSRDSLKMFIDGGSIHSTLAQSLPFEQRYIAVQSAERHSCRSDNTNPTLRNPAPAAQPNSYWYGA</sequence>
<evidence type="ECO:0000313" key="2">
    <source>
        <dbReference type="EMBL" id="MDN0088309.1"/>
    </source>
</evidence>
<evidence type="ECO:0000256" key="1">
    <source>
        <dbReference type="SAM" id="MobiDB-lite"/>
    </source>
</evidence>
<name>A0AAW7K0H8_9GAMM</name>
<gene>
    <name evidence="2" type="ORF">QVN42_13120</name>
</gene>
<dbReference type="AlphaFoldDB" id="A0AAW7K0H8"/>
<dbReference type="EMBL" id="JAUEHU010000012">
    <property type="protein sequence ID" value="MDN0088309.1"/>
    <property type="molecule type" value="Genomic_DNA"/>
</dbReference>
<dbReference type="Proteomes" id="UP001167864">
    <property type="component" value="Unassembled WGS sequence"/>
</dbReference>
<dbReference type="RefSeq" id="WP_289818101.1">
    <property type="nucleotide sequence ID" value="NZ_JAUEHU010000012.1"/>
</dbReference>
<accession>A0AAW7K0H8</accession>
<protein>
    <submittedName>
        <fullName evidence="2">Uncharacterized protein</fullName>
    </submittedName>
</protein>
<reference evidence="2" key="1">
    <citation type="submission" date="2023-06" db="EMBL/GenBank/DDBJ databases">
        <authorList>
            <person name="Polev D.E."/>
            <person name="Saitova A.T."/>
            <person name="Bogumilchik E.A."/>
            <person name="Kokorina G.I."/>
            <person name="Voskresenskaia E.A."/>
        </authorList>
    </citation>
    <scope>NUCLEOTIDE SEQUENCE</scope>
    <source>
        <strain evidence="2">2145 StPb PI</strain>
    </source>
</reference>
<evidence type="ECO:0000313" key="3">
    <source>
        <dbReference type="Proteomes" id="UP001167864"/>
    </source>
</evidence>